<dbReference type="OrthoDB" id="9801960at2"/>
<proteinExistence type="predicted"/>
<evidence type="ECO:0000313" key="2">
    <source>
        <dbReference type="EMBL" id="RHJ85248.1"/>
    </source>
</evidence>
<comment type="caution">
    <text evidence="2">The sequence shown here is derived from an EMBL/GenBank/DDBJ whole genome shotgun (WGS) entry which is preliminary data.</text>
</comment>
<dbReference type="SUPFAM" id="SSF51658">
    <property type="entry name" value="Xylose isomerase-like"/>
    <property type="match status" value="1"/>
</dbReference>
<evidence type="ECO:0000313" key="3">
    <source>
        <dbReference type="Proteomes" id="UP000284841"/>
    </source>
</evidence>
<evidence type="ECO:0000259" key="1">
    <source>
        <dbReference type="Pfam" id="PF01261"/>
    </source>
</evidence>
<protein>
    <submittedName>
        <fullName evidence="2">Sugar phosphate isomerase/epimerase</fullName>
    </submittedName>
</protein>
<keyword evidence="3" id="KW-1185">Reference proteome</keyword>
<feature type="domain" description="Xylose isomerase-like TIM barrel" evidence="1">
    <location>
        <begin position="33"/>
        <end position="238"/>
    </location>
</feature>
<reference evidence="2 3" key="1">
    <citation type="submission" date="2018-08" db="EMBL/GenBank/DDBJ databases">
        <title>A genome reference for cultivated species of the human gut microbiota.</title>
        <authorList>
            <person name="Zou Y."/>
            <person name="Xue W."/>
            <person name="Luo G."/>
        </authorList>
    </citation>
    <scope>NUCLEOTIDE SEQUENCE [LARGE SCALE GENOMIC DNA]</scope>
    <source>
        <strain evidence="2 3">AM07-24</strain>
    </source>
</reference>
<dbReference type="STRING" id="1776384.GCA_900086585_00019"/>
<dbReference type="GO" id="GO:0016853">
    <property type="term" value="F:isomerase activity"/>
    <property type="evidence" value="ECO:0007669"/>
    <property type="project" value="UniProtKB-KW"/>
</dbReference>
<name>A0A415DXF4_9FIRM</name>
<dbReference type="RefSeq" id="WP_118336387.1">
    <property type="nucleotide sequence ID" value="NZ_AP025567.1"/>
</dbReference>
<dbReference type="Proteomes" id="UP000284841">
    <property type="component" value="Unassembled WGS sequence"/>
</dbReference>
<dbReference type="InterPro" id="IPR013022">
    <property type="entry name" value="Xyl_isomerase-like_TIM-brl"/>
</dbReference>
<gene>
    <name evidence="2" type="ORF">DW099_16260</name>
</gene>
<dbReference type="InterPro" id="IPR036237">
    <property type="entry name" value="Xyl_isomerase-like_sf"/>
</dbReference>
<dbReference type="AlphaFoldDB" id="A0A415DXF4"/>
<sequence>MKDQIYVATFSENAIDVIRENGFNIELNDLCISENLDPEKVRDTMEEMKREITASGADKAIIHGPFTEIIPASIDHRAVKLGLTRLNEAHAVAEKLGIKKMVVHSGHMPLLYFKEWHKEKSHYFWKEFMKDKPADFIIYIENVFEEEPLMIKEIIEDLDDPRIQLCLDVGHANAVTCEDFDIHDWIRILGPMIGHLHLHNNNGKEDLHGPLDVGTMDMRAVLSSIKTYCRPDVTMTIESRTCASSAEWMTSTF</sequence>
<accession>A0A415DXF4</accession>
<organism evidence="2 3">
    <name type="scientific">Emergencia timonensis</name>
    <dbReference type="NCBI Taxonomy" id="1776384"/>
    <lineage>
        <taxon>Bacteria</taxon>
        <taxon>Bacillati</taxon>
        <taxon>Bacillota</taxon>
        <taxon>Clostridia</taxon>
        <taxon>Peptostreptococcales</taxon>
        <taxon>Anaerovoracaceae</taxon>
        <taxon>Emergencia</taxon>
    </lineage>
</organism>
<dbReference type="EMBL" id="QRMS01000005">
    <property type="protein sequence ID" value="RHJ85248.1"/>
    <property type="molecule type" value="Genomic_DNA"/>
</dbReference>
<dbReference type="Gene3D" id="3.20.20.150">
    <property type="entry name" value="Divalent-metal-dependent TIM barrel enzymes"/>
    <property type="match status" value="1"/>
</dbReference>
<keyword evidence="2" id="KW-0413">Isomerase</keyword>
<dbReference type="Pfam" id="PF01261">
    <property type="entry name" value="AP_endonuc_2"/>
    <property type="match status" value="1"/>
</dbReference>